<dbReference type="Pfam" id="PF00126">
    <property type="entry name" value="HTH_1"/>
    <property type="match status" value="1"/>
</dbReference>
<evidence type="ECO:0000256" key="2">
    <source>
        <dbReference type="ARBA" id="ARBA00023015"/>
    </source>
</evidence>
<proteinExistence type="inferred from homology"/>
<dbReference type="InterPro" id="IPR005119">
    <property type="entry name" value="LysR_subst-bd"/>
</dbReference>
<evidence type="ECO:0000313" key="7">
    <source>
        <dbReference type="Proteomes" id="UP000186609"/>
    </source>
</evidence>
<reference evidence="6 7" key="1">
    <citation type="submission" date="2017-01" db="EMBL/GenBank/DDBJ databases">
        <authorList>
            <person name="Mah S.A."/>
            <person name="Swanson W.J."/>
            <person name="Moy G.W."/>
            <person name="Vacquier V.D."/>
        </authorList>
    </citation>
    <scope>NUCLEOTIDE SEQUENCE [LARGE SCALE GENOMIC DNA]</scope>
    <source>
        <strain evidence="6 7">DCY110</strain>
    </source>
</reference>
<feature type="domain" description="HTH lysR-type" evidence="5">
    <location>
        <begin position="1"/>
        <end position="58"/>
    </location>
</feature>
<evidence type="ECO:0000256" key="4">
    <source>
        <dbReference type="ARBA" id="ARBA00023163"/>
    </source>
</evidence>
<accession>A0A1P8JX30</accession>
<dbReference type="SUPFAM" id="SSF53850">
    <property type="entry name" value="Periplasmic binding protein-like II"/>
    <property type="match status" value="1"/>
</dbReference>
<keyword evidence="2" id="KW-0805">Transcription regulation</keyword>
<dbReference type="EMBL" id="CP019236">
    <property type="protein sequence ID" value="APW38303.1"/>
    <property type="molecule type" value="Genomic_DNA"/>
</dbReference>
<dbReference type="SUPFAM" id="SSF46785">
    <property type="entry name" value="Winged helix' DNA-binding domain"/>
    <property type="match status" value="1"/>
</dbReference>
<evidence type="ECO:0000256" key="3">
    <source>
        <dbReference type="ARBA" id="ARBA00023125"/>
    </source>
</evidence>
<dbReference type="Pfam" id="PF03466">
    <property type="entry name" value="LysR_substrate"/>
    <property type="match status" value="1"/>
</dbReference>
<protein>
    <submittedName>
        <fullName evidence="6">LysR family transcriptional regulator</fullName>
    </submittedName>
</protein>
<evidence type="ECO:0000313" key="6">
    <source>
        <dbReference type="EMBL" id="APW38303.1"/>
    </source>
</evidence>
<dbReference type="InterPro" id="IPR000847">
    <property type="entry name" value="LysR_HTH_N"/>
</dbReference>
<dbReference type="PROSITE" id="PS50931">
    <property type="entry name" value="HTH_LYSR"/>
    <property type="match status" value="1"/>
</dbReference>
<name>A0A1P8JX30_9BURK</name>
<comment type="similarity">
    <text evidence="1">Belongs to the LysR transcriptional regulatory family.</text>
</comment>
<sequence>MNWDDLRFFLEVSRTGRLVTAARRLEVDHTTVSRRITALESALGTPLFERAPTGYTLTEAGRQLLPHAEDMETACIGVQRQADAQGSRGEDLSGVVRVGATEGYGTVMLAPQLSRLVASHPRLVIDLLAVPRVVNLSRREADIVITLERPTRGPFIVQKLTDYALCLYGSADYLAAHPPILTREDLDRHMFIGYVDDLLFSQELHYLDELCRPERIGLRSTSILAQHRAIAAGAGIGVLPAFIASQDPSLRRILPAKAMQRTFWMSMPIEIKHLARMQTTWRFIKAQAEAQQELLNATADDAGR</sequence>
<dbReference type="Proteomes" id="UP000186609">
    <property type="component" value="Chromosome"/>
</dbReference>
<dbReference type="RefSeq" id="WP_076200182.1">
    <property type="nucleotide sequence ID" value="NZ_CP019236.1"/>
</dbReference>
<dbReference type="KEGG" id="rhy:RD110_14810"/>
<dbReference type="STRING" id="1842727.RD110_14810"/>
<dbReference type="Gene3D" id="3.40.190.290">
    <property type="match status" value="1"/>
</dbReference>
<gene>
    <name evidence="6" type="ORF">RD110_14810</name>
</gene>
<dbReference type="InterPro" id="IPR036390">
    <property type="entry name" value="WH_DNA-bd_sf"/>
</dbReference>
<dbReference type="PANTHER" id="PTHR30579:SF3">
    <property type="entry name" value="TRANSCRIPTIONAL REGULATORY PROTEIN"/>
    <property type="match status" value="1"/>
</dbReference>
<dbReference type="InterPro" id="IPR036388">
    <property type="entry name" value="WH-like_DNA-bd_sf"/>
</dbReference>
<keyword evidence="3" id="KW-0238">DNA-binding</keyword>
<dbReference type="InterPro" id="IPR050176">
    <property type="entry name" value="LTTR"/>
</dbReference>
<dbReference type="Gene3D" id="1.10.10.10">
    <property type="entry name" value="Winged helix-like DNA-binding domain superfamily/Winged helix DNA-binding domain"/>
    <property type="match status" value="1"/>
</dbReference>
<dbReference type="GO" id="GO:0003677">
    <property type="term" value="F:DNA binding"/>
    <property type="evidence" value="ECO:0007669"/>
    <property type="project" value="UniProtKB-KW"/>
</dbReference>
<dbReference type="AlphaFoldDB" id="A0A1P8JX30"/>
<dbReference type="GO" id="GO:0003700">
    <property type="term" value="F:DNA-binding transcription factor activity"/>
    <property type="evidence" value="ECO:0007669"/>
    <property type="project" value="InterPro"/>
</dbReference>
<dbReference type="OrthoDB" id="570111at2"/>
<evidence type="ECO:0000256" key="1">
    <source>
        <dbReference type="ARBA" id="ARBA00009437"/>
    </source>
</evidence>
<keyword evidence="4" id="KW-0804">Transcription</keyword>
<evidence type="ECO:0000259" key="5">
    <source>
        <dbReference type="PROSITE" id="PS50931"/>
    </source>
</evidence>
<keyword evidence="7" id="KW-1185">Reference proteome</keyword>
<organism evidence="6 7">
    <name type="scientific">Rhodoferax koreensis</name>
    <dbReference type="NCBI Taxonomy" id="1842727"/>
    <lineage>
        <taxon>Bacteria</taxon>
        <taxon>Pseudomonadati</taxon>
        <taxon>Pseudomonadota</taxon>
        <taxon>Betaproteobacteria</taxon>
        <taxon>Burkholderiales</taxon>
        <taxon>Comamonadaceae</taxon>
        <taxon>Rhodoferax</taxon>
    </lineage>
</organism>
<dbReference type="PANTHER" id="PTHR30579">
    <property type="entry name" value="TRANSCRIPTIONAL REGULATOR"/>
    <property type="match status" value="1"/>
</dbReference>